<accession>M6RBK4</accession>
<reference evidence="1 2" key="1">
    <citation type="submission" date="2013-01" db="EMBL/GenBank/DDBJ databases">
        <authorList>
            <person name="Harkins D.M."/>
            <person name="Durkin A.S."/>
            <person name="Brinkac L.M."/>
            <person name="Haft D.H."/>
            <person name="Selengut J.D."/>
            <person name="Sanka R."/>
            <person name="DePew J."/>
            <person name="Purushe J."/>
            <person name="Picardeau M."/>
            <person name="Werts C."/>
            <person name="Goarant C."/>
            <person name="Vinetz J.M."/>
            <person name="Sutton G.G."/>
            <person name="Nierman W.C."/>
            <person name="Fouts D.E."/>
        </authorList>
    </citation>
    <scope>NUCLEOTIDE SEQUENCE [LARGE SCALE GENOMIC DNA]</scope>
    <source>
        <strain evidence="1 2">Verdun HP</strain>
    </source>
</reference>
<sequence length="186" mass="21622">MIRKRFFILLLSSFFVWNTLDAQSVTPAISSKTNSKTTKEEILIRRKMLDFHQLSGFITLGLWLATNLEGEKAKDSLYRKSDEYAKILLLTRPEYSNNDPLYSVSLFQGLDQNSIAATYFLFKDPANNFPLYFALKSNEEWEAKHSGSFSQTISIFYFWNVSSNCWFSFFCSSKSCRFGRFGCKYL</sequence>
<dbReference type="EMBL" id="AHNZ02000913">
    <property type="protein sequence ID" value="EMO03096.1"/>
    <property type="molecule type" value="Genomic_DNA"/>
</dbReference>
<gene>
    <name evidence="1" type="ORF">LEP1GSC116_5164</name>
</gene>
<dbReference type="Proteomes" id="UP000012092">
    <property type="component" value="Unassembled WGS sequence"/>
</dbReference>
<protein>
    <submittedName>
        <fullName evidence="1">Uncharacterized protein</fullName>
    </submittedName>
</protein>
<dbReference type="AlphaFoldDB" id="M6RBK4"/>
<evidence type="ECO:0000313" key="2">
    <source>
        <dbReference type="Proteomes" id="UP000012092"/>
    </source>
</evidence>
<organism evidence="1 2">
    <name type="scientific">Leptospira interrogans serovar Icterohaemorrhagiae str. Verdun HP</name>
    <dbReference type="NCBI Taxonomy" id="1049910"/>
    <lineage>
        <taxon>Bacteria</taxon>
        <taxon>Pseudomonadati</taxon>
        <taxon>Spirochaetota</taxon>
        <taxon>Spirochaetia</taxon>
        <taxon>Leptospirales</taxon>
        <taxon>Leptospiraceae</taxon>
        <taxon>Leptospira</taxon>
    </lineage>
</organism>
<comment type="caution">
    <text evidence="1">The sequence shown here is derived from an EMBL/GenBank/DDBJ whole genome shotgun (WGS) entry which is preliminary data.</text>
</comment>
<name>M6RBK4_LEPIR</name>
<evidence type="ECO:0000313" key="1">
    <source>
        <dbReference type="EMBL" id="EMO03096.1"/>
    </source>
</evidence>
<proteinExistence type="predicted"/>